<dbReference type="InterPro" id="IPR002110">
    <property type="entry name" value="Ankyrin_rpt"/>
</dbReference>
<evidence type="ECO:0000313" key="6">
    <source>
        <dbReference type="Proteomes" id="UP000252519"/>
    </source>
</evidence>
<keyword evidence="2 3" id="KW-0040">ANK repeat</keyword>
<evidence type="ECO:0000256" key="2">
    <source>
        <dbReference type="ARBA" id="ARBA00023043"/>
    </source>
</evidence>
<feature type="repeat" description="ANK" evidence="3">
    <location>
        <begin position="431"/>
        <end position="463"/>
    </location>
</feature>
<evidence type="ECO:0000256" key="1">
    <source>
        <dbReference type="ARBA" id="ARBA00022737"/>
    </source>
</evidence>
<dbReference type="AlphaFoldDB" id="A0A368H8U5"/>
<protein>
    <submittedName>
        <fullName evidence="5">Ankyrin repeat protein</fullName>
    </submittedName>
</protein>
<dbReference type="STRING" id="29170.A0A368H8U5"/>
<feature type="region of interest" description="Disordered" evidence="4">
    <location>
        <begin position="20"/>
        <end position="68"/>
    </location>
</feature>
<dbReference type="InterPro" id="IPR036770">
    <property type="entry name" value="Ankyrin_rpt-contain_sf"/>
</dbReference>
<accession>A0A368H8U5</accession>
<gene>
    <name evidence="5" type="ORF">ANCCAN_02097</name>
</gene>
<name>A0A368H8U5_ANCCA</name>
<dbReference type="Proteomes" id="UP000252519">
    <property type="component" value="Unassembled WGS sequence"/>
</dbReference>
<comment type="caution">
    <text evidence="5">The sequence shown here is derived from an EMBL/GenBank/DDBJ whole genome shotgun (WGS) entry which is preliminary data.</text>
</comment>
<dbReference type="Pfam" id="PF12796">
    <property type="entry name" value="Ank_2"/>
    <property type="match status" value="4"/>
</dbReference>
<dbReference type="SUPFAM" id="SSF48403">
    <property type="entry name" value="Ankyrin repeat"/>
    <property type="match status" value="2"/>
</dbReference>
<dbReference type="Gene3D" id="1.25.40.20">
    <property type="entry name" value="Ankyrin repeat-containing domain"/>
    <property type="match status" value="4"/>
</dbReference>
<dbReference type="GO" id="GO:0045087">
    <property type="term" value="P:innate immune response"/>
    <property type="evidence" value="ECO:0007669"/>
    <property type="project" value="TreeGrafter"/>
</dbReference>
<evidence type="ECO:0000256" key="3">
    <source>
        <dbReference type="PROSITE-ProRule" id="PRU00023"/>
    </source>
</evidence>
<evidence type="ECO:0000256" key="4">
    <source>
        <dbReference type="SAM" id="MobiDB-lite"/>
    </source>
</evidence>
<keyword evidence="6" id="KW-1185">Reference proteome</keyword>
<feature type="repeat" description="ANK" evidence="3">
    <location>
        <begin position="597"/>
        <end position="629"/>
    </location>
</feature>
<feature type="compositionally biased region" description="Low complexity" evidence="4">
    <location>
        <begin position="46"/>
        <end position="60"/>
    </location>
</feature>
<dbReference type="PROSITE" id="PS50297">
    <property type="entry name" value="ANK_REP_REGION"/>
    <property type="match status" value="7"/>
</dbReference>
<dbReference type="PRINTS" id="PR01415">
    <property type="entry name" value="ANKYRIN"/>
</dbReference>
<organism evidence="5 6">
    <name type="scientific">Ancylostoma caninum</name>
    <name type="common">Dog hookworm</name>
    <dbReference type="NCBI Taxonomy" id="29170"/>
    <lineage>
        <taxon>Eukaryota</taxon>
        <taxon>Metazoa</taxon>
        <taxon>Ecdysozoa</taxon>
        <taxon>Nematoda</taxon>
        <taxon>Chromadorea</taxon>
        <taxon>Rhabditida</taxon>
        <taxon>Rhabditina</taxon>
        <taxon>Rhabditomorpha</taxon>
        <taxon>Strongyloidea</taxon>
        <taxon>Ancylostomatidae</taxon>
        <taxon>Ancylostomatinae</taxon>
        <taxon>Ancylostoma</taxon>
    </lineage>
</organism>
<dbReference type="SMART" id="SM00248">
    <property type="entry name" value="ANK"/>
    <property type="match status" value="12"/>
</dbReference>
<proteinExistence type="predicted"/>
<dbReference type="EMBL" id="JOJR01000011">
    <property type="protein sequence ID" value="RCN51737.1"/>
    <property type="molecule type" value="Genomic_DNA"/>
</dbReference>
<dbReference type="PANTHER" id="PTHR23206">
    <property type="entry name" value="MASK PROTEIN"/>
    <property type="match status" value="1"/>
</dbReference>
<reference evidence="5 6" key="1">
    <citation type="submission" date="2014-10" db="EMBL/GenBank/DDBJ databases">
        <title>Draft genome of the hookworm Ancylostoma caninum.</title>
        <authorList>
            <person name="Mitreva M."/>
        </authorList>
    </citation>
    <scope>NUCLEOTIDE SEQUENCE [LARGE SCALE GENOMIC DNA]</scope>
    <source>
        <strain evidence="5 6">Baltimore</strain>
    </source>
</reference>
<dbReference type="OrthoDB" id="5874683at2759"/>
<feature type="region of interest" description="Disordered" evidence="4">
    <location>
        <begin position="268"/>
        <end position="293"/>
    </location>
</feature>
<feature type="repeat" description="ANK" evidence="3">
    <location>
        <begin position="663"/>
        <end position="695"/>
    </location>
</feature>
<feature type="repeat" description="ANK" evidence="3">
    <location>
        <begin position="464"/>
        <end position="496"/>
    </location>
</feature>
<feature type="compositionally biased region" description="Basic and acidic residues" evidence="4">
    <location>
        <begin position="279"/>
        <end position="293"/>
    </location>
</feature>
<sequence>MAEDENVPVASVDDELAERLGVPLLESQDSASNEKGAVRARLGKRSQSSSPTTNSRTTSSAVGTGAPPAVVMGNSPCALKNKRVKVKANISRSRVIPELSPFIHLLPDMTRVDSKEQMEFYRVIYENSVRRLCRINRDSGLIRSNFSGLYTCLQNYLALCVFGSSPLDSLTQTERDARLAAAKGETPLQESATMRERMDQAFEALCDEMQSPEITILPELTGLSPEEIEETLCEEGVQITTEALVHAISLYAGAGLRKPPTRAVEGLMAAAQDAPPQTDLDHRDSNEDEDSRKYSGNLDGLILLASAAGLSDLLAMLVRLRGSTNFATEQDCTPLMEACAAGNVVRMLIDSKCNLDLRNENGHCALMEAASAGHLNIVKLLIQSGAKAVFVNMNSEFKESPLTLAAYKGYTDVIEYLLSLDDYDRSTRDEELHTALMEAAMDGHLEVARVLIQAGAPVNLTSESYESPLTLSCCGGHAELAKLLIDAGANIEETNDENYTPLMEAAREGHVHVVKILLENGAQVNATTDETMETALTVAACGGFTEVLDVLVKHGGDLELGTNTPLMEAAQEGHASTVNYILAAVKAENRSIKFRQQMNQALSLAAENGHFDVLDVLYSNGADLNFDYDGRTALMKAAKNGFTEIVEFLVTKGVDVNYRSSNGDATALSLACSAGHKDIVKHLLKCGADPNIELKGCSNVHMVRIWLLI</sequence>
<dbReference type="PROSITE" id="PS50088">
    <property type="entry name" value="ANK_REPEAT"/>
    <property type="match status" value="7"/>
</dbReference>
<evidence type="ECO:0000313" key="5">
    <source>
        <dbReference type="EMBL" id="RCN51737.1"/>
    </source>
</evidence>
<dbReference type="GO" id="GO:0005737">
    <property type="term" value="C:cytoplasm"/>
    <property type="evidence" value="ECO:0007669"/>
    <property type="project" value="TreeGrafter"/>
</dbReference>
<dbReference type="PANTHER" id="PTHR23206:SF8">
    <property type="entry name" value="ANKYRIN REPEAT AND KH DOMAIN-CONTAINING 1"/>
    <property type="match status" value="1"/>
</dbReference>
<keyword evidence="1" id="KW-0677">Repeat</keyword>
<dbReference type="InterPro" id="IPR051631">
    <property type="entry name" value="Ankyrin-KH/SAM_domain"/>
</dbReference>
<feature type="repeat" description="ANK" evidence="3">
    <location>
        <begin position="361"/>
        <end position="393"/>
    </location>
</feature>
<feature type="repeat" description="ANK" evidence="3">
    <location>
        <begin position="497"/>
        <end position="529"/>
    </location>
</feature>
<feature type="repeat" description="ANK" evidence="3">
    <location>
        <begin position="629"/>
        <end position="661"/>
    </location>
</feature>